<dbReference type="Proteomes" id="UP000766570">
    <property type="component" value="Unassembled WGS sequence"/>
</dbReference>
<evidence type="ECO:0000313" key="3">
    <source>
        <dbReference type="Proteomes" id="UP000766570"/>
    </source>
</evidence>
<dbReference type="EMBL" id="JAGIOE010000001">
    <property type="protein sequence ID" value="MBP2372656.1"/>
    <property type="molecule type" value="Genomic_DNA"/>
</dbReference>
<accession>A0ABS4W9F1</accession>
<keyword evidence="3" id="KW-1185">Reference proteome</keyword>
<dbReference type="RefSeq" id="WP_245347979.1">
    <property type="nucleotide sequence ID" value="NZ_BAAAMI010000019.1"/>
</dbReference>
<evidence type="ECO:0000313" key="2">
    <source>
        <dbReference type="EMBL" id="MBP2372656.1"/>
    </source>
</evidence>
<keyword evidence="1" id="KW-0732">Signal</keyword>
<feature type="signal peptide" evidence="1">
    <location>
        <begin position="1"/>
        <end position="20"/>
    </location>
</feature>
<dbReference type="SUPFAM" id="SSF49363">
    <property type="entry name" value="Purple acid phosphatase, N-terminal domain"/>
    <property type="match status" value="1"/>
</dbReference>
<gene>
    <name evidence="2" type="ORF">JOF46_000568</name>
</gene>
<feature type="chain" id="PRO_5045089083" evidence="1">
    <location>
        <begin position="21"/>
        <end position="165"/>
    </location>
</feature>
<sequence>MKKSLSAALALAVLAGPLLAAPAGAAPAPASTAIGARDAQPGFRVLPYLQNPKSDTMTISWISETADPGTLTVTGPGIGNGKGRGSGNQLKLVSVPEYLPLMEYTQKELDQSIAGLVKGSWLKANSNYKHTLTVTGLKASKDYNYTVNQGGKLHEASFSTAPDAD</sequence>
<name>A0ABS4W9F1_9MICC</name>
<evidence type="ECO:0000256" key="1">
    <source>
        <dbReference type="SAM" id="SignalP"/>
    </source>
</evidence>
<reference evidence="2 3" key="1">
    <citation type="submission" date="2021-03" db="EMBL/GenBank/DDBJ databases">
        <title>Sequencing the genomes of 1000 actinobacteria strains.</title>
        <authorList>
            <person name="Klenk H.-P."/>
        </authorList>
    </citation>
    <scope>NUCLEOTIDE SEQUENCE [LARGE SCALE GENOMIC DNA]</scope>
    <source>
        <strain evidence="2 3">DSM 15454</strain>
    </source>
</reference>
<dbReference type="Gene3D" id="2.60.40.380">
    <property type="entry name" value="Purple acid phosphatase-like, N-terminal"/>
    <property type="match status" value="1"/>
</dbReference>
<proteinExistence type="predicted"/>
<comment type="caution">
    <text evidence="2">The sequence shown here is derived from an EMBL/GenBank/DDBJ whole genome shotgun (WGS) entry which is preliminary data.</text>
</comment>
<organism evidence="2 3">
    <name type="scientific">Paeniglutamicibacter psychrophenolicus</name>
    <dbReference type="NCBI Taxonomy" id="257454"/>
    <lineage>
        <taxon>Bacteria</taxon>
        <taxon>Bacillati</taxon>
        <taxon>Actinomycetota</taxon>
        <taxon>Actinomycetes</taxon>
        <taxon>Micrococcales</taxon>
        <taxon>Micrococcaceae</taxon>
        <taxon>Paeniglutamicibacter</taxon>
    </lineage>
</organism>
<protein>
    <submittedName>
        <fullName evidence="2">ABC-type transport system substrate-binding protein</fullName>
    </submittedName>
</protein>
<dbReference type="InterPro" id="IPR008963">
    <property type="entry name" value="Purple_acid_Pase-like_N"/>
</dbReference>